<dbReference type="Proteomes" id="UP000251960">
    <property type="component" value="Chromosome 7"/>
</dbReference>
<accession>A0A3L6E0T6</accession>
<reference evidence="2 3" key="1">
    <citation type="journal article" date="2018" name="Nat. Genet.">
        <title>Extensive intraspecific gene order and gene structural variations between Mo17 and other maize genomes.</title>
        <authorList>
            <person name="Sun S."/>
            <person name="Zhou Y."/>
            <person name="Chen J."/>
            <person name="Shi J."/>
            <person name="Zhao H."/>
            <person name="Zhao H."/>
            <person name="Song W."/>
            <person name="Zhang M."/>
            <person name="Cui Y."/>
            <person name="Dong X."/>
            <person name="Liu H."/>
            <person name="Ma X."/>
            <person name="Jiao Y."/>
            <person name="Wang B."/>
            <person name="Wei X."/>
            <person name="Stein J.C."/>
            <person name="Glaubitz J.C."/>
            <person name="Lu F."/>
            <person name="Yu G."/>
            <person name="Liang C."/>
            <person name="Fengler K."/>
            <person name="Li B."/>
            <person name="Rafalski A."/>
            <person name="Schnable P.S."/>
            <person name="Ware D.H."/>
            <person name="Buckler E.S."/>
            <person name="Lai J."/>
        </authorList>
    </citation>
    <scope>NUCLEOTIDE SEQUENCE [LARGE SCALE GENOMIC DNA]</scope>
    <source>
        <strain evidence="3">cv. Missouri 17</strain>
        <tissue evidence="2">Seedling</tissue>
    </source>
</reference>
<feature type="region of interest" description="Disordered" evidence="1">
    <location>
        <begin position="44"/>
        <end position="65"/>
    </location>
</feature>
<dbReference type="InterPro" id="IPR029058">
    <property type="entry name" value="AB_hydrolase_fold"/>
</dbReference>
<name>A0A3L6E0G9_MAIZE</name>
<dbReference type="InterPro" id="IPR010765">
    <property type="entry name" value="DUF1350"/>
</dbReference>
<dbReference type="EMBL" id="NCVQ01000008">
    <property type="protein sequence ID" value="PWZ14395.1"/>
    <property type="molecule type" value="Genomic_DNA"/>
</dbReference>
<evidence type="ECO:0000313" key="2">
    <source>
        <dbReference type="EMBL" id="PWZ14400.1"/>
    </source>
</evidence>
<protein>
    <submittedName>
        <fullName evidence="2">Uncharacterized protein</fullName>
    </submittedName>
</protein>
<dbReference type="EMBL" id="NCVQ01000008">
    <property type="protein sequence ID" value="PWZ14400.1"/>
    <property type="molecule type" value="Genomic_DNA"/>
</dbReference>
<dbReference type="SUPFAM" id="SSF53474">
    <property type="entry name" value="alpha/beta-Hydrolases"/>
    <property type="match status" value="1"/>
</dbReference>
<evidence type="ECO:0000256" key="1">
    <source>
        <dbReference type="SAM" id="MobiDB-lite"/>
    </source>
</evidence>
<evidence type="ECO:0000313" key="3">
    <source>
        <dbReference type="Proteomes" id="UP000251960"/>
    </source>
</evidence>
<dbReference type="PANTHER" id="PTHR34127:SF3">
    <property type="entry name" value="INITIATION FACTOR 4F SUBUNIT (DUF1350)"/>
    <property type="match status" value="1"/>
</dbReference>
<dbReference type="Gene3D" id="3.40.50.1820">
    <property type="entry name" value="alpha/beta hydrolase"/>
    <property type="match status" value="1"/>
</dbReference>
<accession>A0A3L6E0G9</accession>
<proteinExistence type="predicted"/>
<dbReference type="AlphaFoldDB" id="A0A3L6E0G9"/>
<sequence>MNFTGFDTDFFASRQLRQCVGMQPAIARPLGRAKTLWPRARAWWDGRPQTPGRKSETKKRPATTQASWPNRQLVFDCLFQLPASLHRLTVLHLLSSMAAAHLFCSAPAAYRAANPRPLATRGRANRATPSRRFFPCRASLSPDGSLAMLGAPSPRMAPPMRKPYMREHSCLIFPPPRGRRPLAVIKFLGGAFIGAVPEVTYGYLLELLALEGFVVVCVPYNVTFDHEAAAREVFQSFHACYDALLASGLPEAGLSALDIAELPLYSVGHSNGALLQLLVGSYFSERIPEANAIVSFNNRPASEAVPYFEQIGPLFRQLMPMMEASPVYSMARNASGYAWKALFDLAGGLLREYDQEATVSLSKFIDQLPSVMNQVKFTVDAIDDTDIVEDVLRPRVDSIGGQIKKVILSGTHLTPCIQDVKWQVGSEYTPADAIAQGLKSLALSETRVLSRTIADWFTSL</sequence>
<comment type="caution">
    <text evidence="2">The sequence shown here is derived from an EMBL/GenBank/DDBJ whole genome shotgun (WGS) entry which is preliminary data.</text>
</comment>
<dbReference type="PANTHER" id="PTHR34127">
    <property type="entry name" value="OS04G0405600 PROTEIN"/>
    <property type="match status" value="1"/>
</dbReference>
<gene>
    <name evidence="2" type="ORF">Zm00014a_023091</name>
</gene>
<organism evidence="2 3">
    <name type="scientific">Zea mays</name>
    <name type="common">Maize</name>
    <dbReference type="NCBI Taxonomy" id="4577"/>
    <lineage>
        <taxon>Eukaryota</taxon>
        <taxon>Viridiplantae</taxon>
        <taxon>Streptophyta</taxon>
        <taxon>Embryophyta</taxon>
        <taxon>Tracheophyta</taxon>
        <taxon>Spermatophyta</taxon>
        <taxon>Magnoliopsida</taxon>
        <taxon>Liliopsida</taxon>
        <taxon>Poales</taxon>
        <taxon>Poaceae</taxon>
        <taxon>PACMAD clade</taxon>
        <taxon>Panicoideae</taxon>
        <taxon>Andropogonodae</taxon>
        <taxon>Andropogoneae</taxon>
        <taxon>Tripsacinae</taxon>
        <taxon>Zea</taxon>
    </lineage>
</organism>
<dbReference type="Pfam" id="PF07082">
    <property type="entry name" value="DUF1350"/>
    <property type="match status" value="1"/>
</dbReference>
<dbReference type="EMBL" id="NCVQ01000008">
    <property type="protein sequence ID" value="PWZ14399.1"/>
    <property type="molecule type" value="Genomic_DNA"/>
</dbReference>